<keyword evidence="7 10" id="KW-1208">Phospholipid metabolism</keyword>
<dbReference type="PANTHER" id="PTHR30100">
    <property type="entry name" value="FATTY ACID/PHOSPHOLIPID SYNTHESIS PROTEIN PLSX"/>
    <property type="match status" value="1"/>
</dbReference>
<evidence type="ECO:0000256" key="6">
    <source>
        <dbReference type="ARBA" id="ARBA00023209"/>
    </source>
</evidence>
<keyword evidence="6 10" id="KW-0594">Phospholipid biosynthesis</keyword>
<keyword evidence="12" id="KW-0012">Acyltransferase</keyword>
<evidence type="ECO:0000256" key="3">
    <source>
        <dbReference type="ARBA" id="ARBA00022516"/>
    </source>
</evidence>
<dbReference type="PIRSF" id="PIRSF002465">
    <property type="entry name" value="Phsphlp_syn_PlsX"/>
    <property type="match status" value="1"/>
</dbReference>
<dbReference type="Proteomes" id="UP000317422">
    <property type="component" value="Unassembled WGS sequence"/>
</dbReference>
<dbReference type="InterPro" id="IPR012281">
    <property type="entry name" value="Phospholipid_synth_PlsX-like"/>
</dbReference>
<feature type="region of interest" description="Disordered" evidence="11">
    <location>
        <begin position="346"/>
        <end position="370"/>
    </location>
</feature>
<evidence type="ECO:0000313" key="12">
    <source>
        <dbReference type="EMBL" id="TQN27713.1"/>
    </source>
</evidence>
<evidence type="ECO:0000256" key="5">
    <source>
        <dbReference type="ARBA" id="ARBA00023098"/>
    </source>
</evidence>
<dbReference type="AlphaFoldDB" id="A0A543N7D0"/>
<keyword evidence="13" id="KW-1185">Reference proteome</keyword>
<protein>
    <recommendedName>
        <fullName evidence="8 10">Phosphate acyltransferase</fullName>
        <ecNumber evidence="8 10">2.3.1.274</ecNumber>
    </recommendedName>
    <alternativeName>
        <fullName evidence="10">Acyl-ACP phosphotransacylase</fullName>
    </alternativeName>
    <alternativeName>
        <fullName evidence="10">Acyl-[acyl-carrier-protein]--phosphate acyltransferase</fullName>
    </alternativeName>
    <alternativeName>
        <fullName evidence="10">Phosphate-acyl-ACP acyltransferase</fullName>
    </alternativeName>
</protein>
<keyword evidence="3 10" id="KW-0444">Lipid biosynthesis</keyword>
<comment type="similarity">
    <text evidence="10">Belongs to the PlsX family.</text>
</comment>
<dbReference type="Gene3D" id="3.40.718.10">
    <property type="entry name" value="Isopropylmalate Dehydrogenase"/>
    <property type="match status" value="1"/>
</dbReference>
<dbReference type="Pfam" id="PF02504">
    <property type="entry name" value="FA_synthesis"/>
    <property type="match status" value="1"/>
</dbReference>
<name>A0A543N7D0_9ACTN</name>
<dbReference type="GO" id="GO:0005737">
    <property type="term" value="C:cytoplasm"/>
    <property type="evidence" value="ECO:0007669"/>
    <property type="project" value="UniProtKB-SubCell"/>
</dbReference>
<dbReference type="NCBIfam" id="TIGR00182">
    <property type="entry name" value="plsX"/>
    <property type="match status" value="1"/>
</dbReference>
<organism evidence="12 13">
    <name type="scientific">Haloactinospora alba</name>
    <dbReference type="NCBI Taxonomy" id="405555"/>
    <lineage>
        <taxon>Bacteria</taxon>
        <taxon>Bacillati</taxon>
        <taxon>Actinomycetota</taxon>
        <taxon>Actinomycetes</taxon>
        <taxon>Streptosporangiales</taxon>
        <taxon>Nocardiopsidaceae</taxon>
        <taxon>Haloactinospora</taxon>
    </lineage>
</organism>
<dbReference type="GO" id="GO:0043811">
    <property type="term" value="F:phosphate:acyl-[acyl carrier protein] acyltransferase activity"/>
    <property type="evidence" value="ECO:0007669"/>
    <property type="project" value="UniProtKB-UniRule"/>
</dbReference>
<comment type="function">
    <text evidence="10">Catalyzes the reversible formation of acyl-phosphate (acyl-PO(4)) from acyl-[acyl-carrier-protein] (acyl-ACP). This enzyme utilizes acyl-ACP as fatty acyl donor, but not acyl-CoA.</text>
</comment>
<keyword evidence="2 10" id="KW-0963">Cytoplasm</keyword>
<evidence type="ECO:0000256" key="8">
    <source>
        <dbReference type="ARBA" id="ARBA00024069"/>
    </source>
</evidence>
<dbReference type="SUPFAM" id="SSF53659">
    <property type="entry name" value="Isocitrate/Isopropylmalate dehydrogenase-like"/>
    <property type="match status" value="1"/>
</dbReference>
<dbReference type="EMBL" id="VFQC01000003">
    <property type="protein sequence ID" value="TQN27713.1"/>
    <property type="molecule type" value="Genomic_DNA"/>
</dbReference>
<proteinExistence type="inferred from homology"/>
<reference evidence="12 13" key="1">
    <citation type="submission" date="2019-06" db="EMBL/GenBank/DDBJ databases">
        <title>Sequencing the genomes of 1000 actinobacteria strains.</title>
        <authorList>
            <person name="Klenk H.-P."/>
        </authorList>
    </citation>
    <scope>NUCLEOTIDE SEQUENCE [LARGE SCALE GENOMIC DNA]</scope>
    <source>
        <strain evidence="12 13">DSM 45015</strain>
    </source>
</reference>
<comment type="subunit">
    <text evidence="9 10">Homodimer. Probably interacts with PlsY.</text>
</comment>
<sequence>MSVPLPSNRPAVDAPPIALDAMGGDHAPEEIVSGALLAVREHGLRPVLVGRRPEITTLLTEQGGAGEVPVVHAEETLAMHEGALASWRRPRSSVAVACKLIRRGDASALVSAGSTGGVVATSTVRLRTQAGVMRPALAVTLPTQPRPTVLVDAGANADVKPEMLVQFAHMGAAYAHVAHGVAEPRVGMLTIGSEPGKGNKLTRKATELIAGTPAGPPKLDFQGNIEGHDLLTGAVDVVVTDGFTGNVALKTVEGTARFVFDAVRDSLTSSTLAKAGAVLQRKPLRELRSRFDSESYGGGVLLGLNGGVVTAHGSTHAAGIARACALAHELAGGRITEHIRRRINASNRAPGWRPRRSHQEEQRSAPVGEE</sequence>
<dbReference type="EC" id="2.3.1.274" evidence="8 10"/>
<comment type="pathway">
    <text evidence="10">Lipid metabolism; phospholipid metabolism.</text>
</comment>
<keyword evidence="4 10" id="KW-0808">Transferase</keyword>
<dbReference type="GO" id="GO:0008654">
    <property type="term" value="P:phospholipid biosynthetic process"/>
    <property type="evidence" value="ECO:0007669"/>
    <property type="project" value="UniProtKB-KW"/>
</dbReference>
<dbReference type="GO" id="GO:0006633">
    <property type="term" value="P:fatty acid biosynthetic process"/>
    <property type="evidence" value="ECO:0007669"/>
    <property type="project" value="UniProtKB-UniRule"/>
</dbReference>
<keyword evidence="5 10" id="KW-0443">Lipid metabolism</keyword>
<evidence type="ECO:0000256" key="2">
    <source>
        <dbReference type="ARBA" id="ARBA00022490"/>
    </source>
</evidence>
<evidence type="ECO:0000256" key="7">
    <source>
        <dbReference type="ARBA" id="ARBA00023264"/>
    </source>
</evidence>
<evidence type="ECO:0000256" key="1">
    <source>
        <dbReference type="ARBA" id="ARBA00001232"/>
    </source>
</evidence>
<dbReference type="InterPro" id="IPR003664">
    <property type="entry name" value="FA_synthesis"/>
</dbReference>
<comment type="catalytic activity">
    <reaction evidence="1 10">
        <text>a fatty acyl-[ACP] + phosphate = an acyl phosphate + holo-[ACP]</text>
        <dbReference type="Rhea" id="RHEA:42292"/>
        <dbReference type="Rhea" id="RHEA-COMP:9685"/>
        <dbReference type="Rhea" id="RHEA-COMP:14125"/>
        <dbReference type="ChEBI" id="CHEBI:43474"/>
        <dbReference type="ChEBI" id="CHEBI:59918"/>
        <dbReference type="ChEBI" id="CHEBI:64479"/>
        <dbReference type="ChEBI" id="CHEBI:138651"/>
        <dbReference type="EC" id="2.3.1.274"/>
    </reaction>
</comment>
<comment type="subcellular location">
    <subcellularLocation>
        <location evidence="10">Cytoplasm</location>
    </subcellularLocation>
    <text evidence="10">Associated with the membrane possibly through PlsY.</text>
</comment>
<evidence type="ECO:0000313" key="13">
    <source>
        <dbReference type="Proteomes" id="UP000317422"/>
    </source>
</evidence>
<dbReference type="PANTHER" id="PTHR30100:SF1">
    <property type="entry name" value="PHOSPHATE ACYLTRANSFERASE"/>
    <property type="match status" value="1"/>
</dbReference>
<dbReference type="RefSeq" id="WP_281288335.1">
    <property type="nucleotide sequence ID" value="NZ_VFQC01000003.1"/>
</dbReference>
<evidence type="ECO:0000256" key="11">
    <source>
        <dbReference type="SAM" id="MobiDB-lite"/>
    </source>
</evidence>
<gene>
    <name evidence="10" type="primary">plsX</name>
    <name evidence="12" type="ORF">FHX37_4442</name>
</gene>
<evidence type="ECO:0000256" key="9">
    <source>
        <dbReference type="ARBA" id="ARBA00046608"/>
    </source>
</evidence>
<accession>A0A543N7D0</accession>
<dbReference type="UniPathway" id="UPA00085"/>
<dbReference type="HAMAP" id="MF_00019">
    <property type="entry name" value="PlsX"/>
    <property type="match status" value="1"/>
</dbReference>
<evidence type="ECO:0000256" key="4">
    <source>
        <dbReference type="ARBA" id="ARBA00022679"/>
    </source>
</evidence>
<comment type="caution">
    <text evidence="12">The sequence shown here is derived from an EMBL/GenBank/DDBJ whole genome shotgun (WGS) entry which is preliminary data.</text>
</comment>
<evidence type="ECO:0000256" key="10">
    <source>
        <dbReference type="HAMAP-Rule" id="MF_00019"/>
    </source>
</evidence>